<name>A0A921K8V7_9MICC</name>
<proteinExistence type="inferred from homology"/>
<dbReference type="GO" id="GO:0004852">
    <property type="term" value="F:uroporphyrinogen-III synthase activity"/>
    <property type="evidence" value="ECO:0007669"/>
    <property type="project" value="UniProtKB-UniRule"/>
</dbReference>
<dbReference type="InterPro" id="IPR003754">
    <property type="entry name" value="4pyrrol_synth_uPrphyn_synth"/>
</dbReference>
<comment type="pathway">
    <text evidence="1 9">Porphyrin-containing compound metabolism; protoporphyrin-IX biosynthesis; coproporphyrinogen-III from 5-aminolevulinate: step 3/4.</text>
</comment>
<protein>
    <recommendedName>
        <fullName evidence="7 9">Uroporphyrinogen-III synthase</fullName>
        <ecNumber evidence="3 9">4.2.1.75</ecNumber>
    </recommendedName>
</protein>
<comment type="caution">
    <text evidence="11">The sequence shown here is derived from an EMBL/GenBank/DDBJ whole genome shotgun (WGS) entry which is preliminary data.</text>
</comment>
<evidence type="ECO:0000313" key="12">
    <source>
        <dbReference type="Proteomes" id="UP000703315"/>
    </source>
</evidence>
<evidence type="ECO:0000256" key="7">
    <source>
        <dbReference type="ARBA" id="ARBA00040167"/>
    </source>
</evidence>
<dbReference type="EC" id="4.2.1.75" evidence="3 9"/>
<keyword evidence="4 9" id="KW-0456">Lyase</keyword>
<accession>A0A921K8V7</accession>
<dbReference type="PANTHER" id="PTHR38042:SF1">
    <property type="entry name" value="UROPORPHYRINOGEN-III SYNTHASE, CHLOROPLASTIC"/>
    <property type="match status" value="1"/>
</dbReference>
<dbReference type="GO" id="GO:0006780">
    <property type="term" value="P:uroporphyrinogen III biosynthetic process"/>
    <property type="evidence" value="ECO:0007669"/>
    <property type="project" value="UniProtKB-UniRule"/>
</dbReference>
<dbReference type="GO" id="GO:0006782">
    <property type="term" value="P:protoporphyrinogen IX biosynthetic process"/>
    <property type="evidence" value="ECO:0007669"/>
    <property type="project" value="UniProtKB-UniRule"/>
</dbReference>
<comment type="catalytic activity">
    <reaction evidence="8 9">
        <text>hydroxymethylbilane = uroporphyrinogen III + H2O</text>
        <dbReference type="Rhea" id="RHEA:18965"/>
        <dbReference type="ChEBI" id="CHEBI:15377"/>
        <dbReference type="ChEBI" id="CHEBI:57308"/>
        <dbReference type="ChEBI" id="CHEBI:57845"/>
        <dbReference type="EC" id="4.2.1.75"/>
    </reaction>
</comment>
<dbReference type="InterPro" id="IPR036108">
    <property type="entry name" value="4pyrrol_syn_uPrphyn_synt_sf"/>
</dbReference>
<dbReference type="InterPro" id="IPR039793">
    <property type="entry name" value="UROS/Hem4"/>
</dbReference>
<evidence type="ECO:0000256" key="3">
    <source>
        <dbReference type="ARBA" id="ARBA00013109"/>
    </source>
</evidence>
<organism evidence="11 12">
    <name type="scientific">Enteractinococcus helveticum</name>
    <dbReference type="NCBI Taxonomy" id="1837282"/>
    <lineage>
        <taxon>Bacteria</taxon>
        <taxon>Bacillati</taxon>
        <taxon>Actinomycetota</taxon>
        <taxon>Actinomycetes</taxon>
        <taxon>Micrococcales</taxon>
        <taxon>Micrococcaceae</taxon>
    </lineage>
</organism>
<evidence type="ECO:0000256" key="4">
    <source>
        <dbReference type="ARBA" id="ARBA00023239"/>
    </source>
</evidence>
<evidence type="ECO:0000256" key="2">
    <source>
        <dbReference type="ARBA" id="ARBA00008133"/>
    </source>
</evidence>
<evidence type="ECO:0000256" key="8">
    <source>
        <dbReference type="ARBA" id="ARBA00048617"/>
    </source>
</evidence>
<dbReference type="Pfam" id="PF02602">
    <property type="entry name" value="HEM4"/>
    <property type="match status" value="1"/>
</dbReference>
<dbReference type="RefSeq" id="WP_303904468.1">
    <property type="nucleotide sequence ID" value="NZ_DYXC01000072.1"/>
</dbReference>
<evidence type="ECO:0000256" key="6">
    <source>
        <dbReference type="ARBA" id="ARBA00037589"/>
    </source>
</evidence>
<dbReference type="AlphaFoldDB" id="A0A921K8V7"/>
<evidence type="ECO:0000256" key="9">
    <source>
        <dbReference type="RuleBase" id="RU366031"/>
    </source>
</evidence>
<reference evidence="11" key="2">
    <citation type="submission" date="2021-09" db="EMBL/GenBank/DDBJ databases">
        <authorList>
            <person name="Gilroy R."/>
        </authorList>
    </citation>
    <scope>NUCLEOTIDE SEQUENCE</scope>
    <source>
        <strain evidence="11">ChiHjej13B12-14962</strain>
    </source>
</reference>
<evidence type="ECO:0000259" key="10">
    <source>
        <dbReference type="Pfam" id="PF02602"/>
    </source>
</evidence>
<dbReference type="Gene3D" id="3.40.50.10090">
    <property type="match status" value="2"/>
</dbReference>
<evidence type="ECO:0000256" key="1">
    <source>
        <dbReference type="ARBA" id="ARBA00004772"/>
    </source>
</evidence>
<evidence type="ECO:0000256" key="5">
    <source>
        <dbReference type="ARBA" id="ARBA00023244"/>
    </source>
</evidence>
<sequence>MRVILTRQPAQAGHIEAGLQRLGYHLGFLPLTDYQLPENLAALQAMVTGLHAGTWDQVVLTSPNTIRALVKLGWDPAVTETHTTIAVTGPGTARVLHNHGATKTPWMPTDDASAQGILTQFPRGPGRLALPQSQAAGRAMTQGLTQRGWDVTHVVAYHTVSYPAAPQRAILATSNGVLTPTNLTCHDVVVLTAPSAASRWAQIAVDVAAVIAIGQPTRRAAEHHRIDLAATATSPDATGIAQVLHRL</sequence>
<feature type="domain" description="Tetrapyrrole biosynthesis uroporphyrinogen III synthase" evidence="10">
    <location>
        <begin position="16"/>
        <end position="240"/>
    </location>
</feature>
<dbReference type="Proteomes" id="UP000703315">
    <property type="component" value="Unassembled WGS sequence"/>
</dbReference>
<comment type="function">
    <text evidence="6 9">Catalyzes cyclization of the linear tetrapyrrole, hydroxymethylbilane, to the macrocyclic uroporphyrinogen III.</text>
</comment>
<dbReference type="CDD" id="cd06578">
    <property type="entry name" value="HemD"/>
    <property type="match status" value="1"/>
</dbReference>
<dbReference type="EMBL" id="DYXC01000072">
    <property type="protein sequence ID" value="HJF14379.1"/>
    <property type="molecule type" value="Genomic_DNA"/>
</dbReference>
<reference evidence="11" key="1">
    <citation type="journal article" date="2021" name="PeerJ">
        <title>Extensive microbial diversity within the chicken gut microbiome revealed by metagenomics and culture.</title>
        <authorList>
            <person name="Gilroy R."/>
            <person name="Ravi A."/>
            <person name="Getino M."/>
            <person name="Pursley I."/>
            <person name="Horton D.L."/>
            <person name="Alikhan N.F."/>
            <person name="Baker D."/>
            <person name="Gharbi K."/>
            <person name="Hall N."/>
            <person name="Watson M."/>
            <person name="Adriaenssens E.M."/>
            <person name="Foster-Nyarko E."/>
            <person name="Jarju S."/>
            <person name="Secka A."/>
            <person name="Antonio M."/>
            <person name="Oren A."/>
            <person name="Chaudhuri R.R."/>
            <person name="La Ragione R."/>
            <person name="Hildebrand F."/>
            <person name="Pallen M.J."/>
        </authorList>
    </citation>
    <scope>NUCLEOTIDE SEQUENCE</scope>
    <source>
        <strain evidence="11">ChiHjej13B12-14962</strain>
    </source>
</reference>
<dbReference type="PANTHER" id="PTHR38042">
    <property type="entry name" value="UROPORPHYRINOGEN-III SYNTHASE, CHLOROPLASTIC"/>
    <property type="match status" value="1"/>
</dbReference>
<keyword evidence="5 9" id="KW-0627">Porphyrin biosynthesis</keyword>
<gene>
    <name evidence="11" type="ORF">K8V32_06165</name>
</gene>
<dbReference type="SUPFAM" id="SSF69618">
    <property type="entry name" value="HemD-like"/>
    <property type="match status" value="1"/>
</dbReference>
<comment type="similarity">
    <text evidence="2 9">Belongs to the uroporphyrinogen-III synthase family.</text>
</comment>
<evidence type="ECO:0000313" key="11">
    <source>
        <dbReference type="EMBL" id="HJF14379.1"/>
    </source>
</evidence>